<dbReference type="GO" id="GO:0016788">
    <property type="term" value="F:hydrolase activity, acting on ester bonds"/>
    <property type="evidence" value="ECO:0007669"/>
    <property type="project" value="UniProtKB-ARBA"/>
</dbReference>
<dbReference type="AlphaFoldDB" id="A0A2K9NXS8"/>
<dbReference type="Gene3D" id="3.40.50.1110">
    <property type="entry name" value="SGNH hydrolase"/>
    <property type="match status" value="1"/>
</dbReference>
<proteinExistence type="predicted"/>
<evidence type="ECO:0000313" key="2">
    <source>
        <dbReference type="Proteomes" id="UP000235584"/>
    </source>
</evidence>
<dbReference type="OrthoDB" id="7203637at2"/>
<dbReference type="SUPFAM" id="SSF52266">
    <property type="entry name" value="SGNH hydrolase"/>
    <property type="match status" value="1"/>
</dbReference>
<dbReference type="KEGG" id="bsto:C0V70_17495"/>
<reference evidence="1 2" key="1">
    <citation type="submission" date="2018-01" db="EMBL/GenBank/DDBJ databases">
        <title>Complete genome sequence of Bacteriovorax stolpii DSM12778.</title>
        <authorList>
            <person name="Tang B."/>
            <person name="Chang J."/>
        </authorList>
    </citation>
    <scope>NUCLEOTIDE SEQUENCE [LARGE SCALE GENOMIC DNA]</scope>
    <source>
        <strain evidence="1 2">DSM 12778</strain>
    </source>
</reference>
<dbReference type="InterPro" id="IPR036514">
    <property type="entry name" value="SGNH_hydro_sf"/>
</dbReference>
<protein>
    <submittedName>
        <fullName evidence="1">Uncharacterized protein</fullName>
    </submittedName>
</protein>
<evidence type="ECO:0000313" key="1">
    <source>
        <dbReference type="EMBL" id="AUN99865.1"/>
    </source>
</evidence>
<organism evidence="1 2">
    <name type="scientific">Bacteriovorax stolpii</name>
    <name type="common">Bdellovibrio stolpii</name>
    <dbReference type="NCBI Taxonomy" id="960"/>
    <lineage>
        <taxon>Bacteria</taxon>
        <taxon>Pseudomonadati</taxon>
        <taxon>Bdellovibrionota</taxon>
        <taxon>Bacteriovoracia</taxon>
        <taxon>Bacteriovoracales</taxon>
        <taxon>Bacteriovoracaceae</taxon>
        <taxon>Bacteriovorax</taxon>
    </lineage>
</organism>
<name>A0A2K9NXS8_BACTC</name>
<accession>A0A2K9NXS8</accession>
<sequence length="403" mass="46873">MKNILKLILATVLTLVICEVSLRLVDHYARKSAPGNEKGEGIQSQAMKSFLQDKINRLWVRGRDARHHFFEPPFDVFVNKDFHNQSRLDFIHNYVSLPKNINTTVENFLRLNDQKQNETFTVTSNNLGFRGSRNIPIEKKADTFRIVLLGSYPAFGHAVNDDETYASILENSLNQHFKGKKNIEIWNGGKQGATSIMGYSRLKKDALSLRPDLIIWDFGWIELYLGRDMVKQDGKRVELKNLNWFERQVIRKCVNTILEPLALCKFSLNKMTKVSYSDAIDGWKESMTLLREWAKENKIPVVFLRHRGVTIPNQEYTAFDAPKERMYFVDTSASLDPAPTTEEKNLFWGKVNWLSELHHTREEVEKSDEKLIFLGDAIQYNKLGYKRIGLYLADWFIKKDLQF</sequence>
<dbReference type="RefSeq" id="WP_102245154.1">
    <property type="nucleotide sequence ID" value="NZ_CP025704.1"/>
</dbReference>
<keyword evidence="2" id="KW-1185">Reference proteome</keyword>
<dbReference type="Proteomes" id="UP000235584">
    <property type="component" value="Chromosome"/>
</dbReference>
<gene>
    <name evidence="1" type="ORF">C0V70_17495</name>
</gene>
<dbReference type="EMBL" id="CP025704">
    <property type="protein sequence ID" value="AUN99865.1"/>
    <property type="molecule type" value="Genomic_DNA"/>
</dbReference>